<dbReference type="CDD" id="cd06327">
    <property type="entry name" value="PBP1_SBP-like"/>
    <property type="match status" value="1"/>
</dbReference>
<evidence type="ECO:0000256" key="2">
    <source>
        <dbReference type="ARBA" id="ARBA00022729"/>
    </source>
</evidence>
<evidence type="ECO:0000313" key="6">
    <source>
        <dbReference type="EMBL" id="MTV29429.1"/>
    </source>
</evidence>
<feature type="domain" description="Leucine-binding protein" evidence="5">
    <location>
        <begin position="25"/>
        <end position="364"/>
    </location>
</feature>
<name>A0A6N8DGW0_RHOAC</name>
<evidence type="ECO:0000313" key="7">
    <source>
        <dbReference type="Proteomes" id="UP000439113"/>
    </source>
</evidence>
<keyword evidence="2 4" id="KW-0732">Signal</keyword>
<feature type="chain" id="PRO_5026874745" evidence="4">
    <location>
        <begin position="21"/>
        <end position="401"/>
    </location>
</feature>
<keyword evidence="3" id="KW-0029">Amino-acid transport</keyword>
<dbReference type="InterPro" id="IPR028081">
    <property type="entry name" value="Leu-bd"/>
</dbReference>
<dbReference type="Pfam" id="PF13458">
    <property type="entry name" value="Peripla_BP_6"/>
    <property type="match status" value="1"/>
</dbReference>
<protein>
    <submittedName>
        <fullName evidence="6">ABC transporter substrate-binding protein</fullName>
    </submittedName>
</protein>
<reference evidence="6 7" key="1">
    <citation type="submission" date="2019-11" db="EMBL/GenBank/DDBJ databases">
        <title>Whole-genome sequence of a Rhodoblastus acidophilus DSM 142.</title>
        <authorList>
            <person name="Kyndt J.A."/>
            <person name="Meyer T.E."/>
        </authorList>
    </citation>
    <scope>NUCLEOTIDE SEQUENCE [LARGE SCALE GENOMIC DNA]</scope>
    <source>
        <strain evidence="6 7">DSM 142</strain>
    </source>
</reference>
<dbReference type="InterPro" id="IPR051010">
    <property type="entry name" value="BCAA_transport"/>
</dbReference>
<organism evidence="6 7">
    <name type="scientific">Rhodoblastus acidophilus</name>
    <name type="common">Rhodopseudomonas acidophila</name>
    <dbReference type="NCBI Taxonomy" id="1074"/>
    <lineage>
        <taxon>Bacteria</taxon>
        <taxon>Pseudomonadati</taxon>
        <taxon>Pseudomonadota</taxon>
        <taxon>Alphaproteobacteria</taxon>
        <taxon>Hyphomicrobiales</taxon>
        <taxon>Rhodoblastaceae</taxon>
        <taxon>Rhodoblastus</taxon>
    </lineage>
</organism>
<evidence type="ECO:0000256" key="1">
    <source>
        <dbReference type="ARBA" id="ARBA00010062"/>
    </source>
</evidence>
<dbReference type="GO" id="GO:0006865">
    <property type="term" value="P:amino acid transport"/>
    <property type="evidence" value="ECO:0007669"/>
    <property type="project" value="UniProtKB-KW"/>
</dbReference>
<feature type="signal peptide" evidence="4">
    <location>
        <begin position="1"/>
        <end position="20"/>
    </location>
</feature>
<proteinExistence type="inferred from homology"/>
<dbReference type="Gene3D" id="3.40.50.2300">
    <property type="match status" value="2"/>
</dbReference>
<accession>A0A6N8DGW0</accession>
<dbReference type="PANTHER" id="PTHR30483:SF6">
    <property type="entry name" value="PERIPLASMIC BINDING PROTEIN OF ABC TRANSPORTER FOR NATURAL AMINO ACIDS"/>
    <property type="match status" value="1"/>
</dbReference>
<dbReference type="InterPro" id="IPR028082">
    <property type="entry name" value="Peripla_BP_I"/>
</dbReference>
<dbReference type="Proteomes" id="UP000439113">
    <property type="component" value="Unassembled WGS sequence"/>
</dbReference>
<sequence>MKKIVLAGVALGVMTAYAFAADKVVKVGVLTDGSGPYADVGGVGSQIAAQLAIDESGMAGKGWKVELVYADHLNKVDVGTSIAREWFDQGKADVIVDTLNSGVALAVGQIVKDKNKVFLNSGAASSDLTGKACTPNQIHWTYDTYALANSTGKAMTKAGGDSWYFITADYAFGKALERDTTAVVSANGGKIIGNVYAPLNNADFSSQLLQAQSSKAKVIGLANAGADSANAIKQAAEFGITQSGQKLAALLIFISDVNALGLPVAQGLEFTETYYWDLNDDTRAFADRFSQKAKNHAKPTMVQAGVYSSVLHYLKAVDGLGSPADGAAVVAKMKATPTDDQAFGKGSIREDGRKIHPAYLLQVKTPAESKYPWDYAKVIATIPADEAFRPLSQSECPLVKK</sequence>
<comment type="caution">
    <text evidence="6">The sequence shown here is derived from an EMBL/GenBank/DDBJ whole genome shotgun (WGS) entry which is preliminary data.</text>
</comment>
<keyword evidence="3" id="KW-0813">Transport</keyword>
<gene>
    <name evidence="6" type="ORF">GJ654_00320</name>
</gene>
<comment type="similarity">
    <text evidence="1">Belongs to the leucine-binding protein family.</text>
</comment>
<evidence type="ECO:0000256" key="3">
    <source>
        <dbReference type="ARBA" id="ARBA00022970"/>
    </source>
</evidence>
<dbReference type="RefSeq" id="WP_155444104.1">
    <property type="nucleotide sequence ID" value="NZ_JAOQNR010000001.1"/>
</dbReference>
<dbReference type="EMBL" id="WNKS01000001">
    <property type="protein sequence ID" value="MTV29429.1"/>
    <property type="molecule type" value="Genomic_DNA"/>
</dbReference>
<dbReference type="AlphaFoldDB" id="A0A6N8DGW0"/>
<dbReference type="SUPFAM" id="SSF53822">
    <property type="entry name" value="Periplasmic binding protein-like I"/>
    <property type="match status" value="1"/>
</dbReference>
<dbReference type="PANTHER" id="PTHR30483">
    <property type="entry name" value="LEUCINE-SPECIFIC-BINDING PROTEIN"/>
    <property type="match status" value="1"/>
</dbReference>
<evidence type="ECO:0000259" key="5">
    <source>
        <dbReference type="Pfam" id="PF13458"/>
    </source>
</evidence>
<dbReference type="OrthoDB" id="5794591at2"/>
<evidence type="ECO:0000256" key="4">
    <source>
        <dbReference type="SAM" id="SignalP"/>
    </source>
</evidence>